<dbReference type="Gene3D" id="1.10.600.10">
    <property type="entry name" value="Farnesyl Diphosphate Synthase"/>
    <property type="match status" value="1"/>
</dbReference>
<dbReference type="KEGG" id="psty:BFS30_17985"/>
<reference evidence="2 3" key="1">
    <citation type="submission" date="2016-08" db="EMBL/GenBank/DDBJ databases">
        <authorList>
            <person name="Seilhamer J.J."/>
        </authorList>
    </citation>
    <scope>NUCLEOTIDE SEQUENCE [LARGE SCALE GENOMIC DNA]</scope>
    <source>
        <strain evidence="2 3">DX4</strain>
    </source>
</reference>
<proteinExistence type="inferred from homology"/>
<dbReference type="RefSeq" id="WP_069380559.1">
    <property type="nucleotide sequence ID" value="NZ_CP017141.1"/>
</dbReference>
<dbReference type="Proteomes" id="UP000094313">
    <property type="component" value="Chromosome"/>
</dbReference>
<keyword evidence="3" id="KW-1185">Reference proteome</keyword>
<dbReference type="SFLD" id="SFLDG01020">
    <property type="entry name" value="Terpene_Cyclase_Like_2"/>
    <property type="match status" value="1"/>
</dbReference>
<organism evidence="2 3">
    <name type="scientific">Pedobacter steynii</name>
    <dbReference type="NCBI Taxonomy" id="430522"/>
    <lineage>
        <taxon>Bacteria</taxon>
        <taxon>Pseudomonadati</taxon>
        <taxon>Bacteroidota</taxon>
        <taxon>Sphingobacteriia</taxon>
        <taxon>Sphingobacteriales</taxon>
        <taxon>Sphingobacteriaceae</taxon>
        <taxon>Pedobacter</taxon>
    </lineage>
</organism>
<dbReference type="SFLD" id="SFLDS00005">
    <property type="entry name" value="Isoprenoid_Synthase_Type_I"/>
    <property type="match status" value="1"/>
</dbReference>
<dbReference type="PANTHER" id="PTHR35201">
    <property type="entry name" value="TERPENE SYNTHASE"/>
    <property type="match status" value="1"/>
</dbReference>
<evidence type="ECO:0000313" key="2">
    <source>
        <dbReference type="EMBL" id="AOM78895.1"/>
    </source>
</evidence>
<dbReference type="GO" id="GO:0046872">
    <property type="term" value="F:metal ion binding"/>
    <property type="evidence" value="ECO:0007669"/>
    <property type="project" value="UniProtKB-KW"/>
</dbReference>
<keyword evidence="1" id="KW-0456">Lyase</keyword>
<dbReference type="SUPFAM" id="SSF48576">
    <property type="entry name" value="Terpenoid synthases"/>
    <property type="match status" value="1"/>
</dbReference>
<name>A0A1D7QJQ0_9SPHI</name>
<gene>
    <name evidence="2" type="ORF">BFS30_17985</name>
</gene>
<keyword evidence="1" id="KW-0479">Metal-binding</keyword>
<comment type="similarity">
    <text evidence="1">Belongs to the terpene synthase family.</text>
</comment>
<protein>
    <recommendedName>
        <fullName evidence="1">Terpene synthase</fullName>
        <ecNumber evidence="1">4.2.3.-</ecNumber>
    </recommendedName>
</protein>
<comment type="cofactor">
    <cofactor evidence="1">
        <name>Mg(2+)</name>
        <dbReference type="ChEBI" id="CHEBI:18420"/>
    </cofactor>
</comment>
<accession>A0A1D7QJQ0</accession>
<sequence>MNAHMLSRFHYPFPMLKNPSADALQEITDNEWIDGEYLWLYRDDPDTRQKYKKTKTAHIASQWFPTASPERLKPICRFMLWTLYNDDKYEEGTPEESRLVHQRSVDVLRGNLTAEQAQIPLGGLLASLRKELLQFIPVESLHRFIAALDKYFKGLEQELIYKSKKAFPTIEECIAIREDSLCLFPFLELADVETKLPLPADIYGHPVIQRLKTLASQMMVYFNEVQSVIKDEATDSIYYNVVKVIQHNRNISLEEACLEDLRIHNEALEEFVHLQQSLPDFGEWHDAVVNRVHYISMTLSGWKNVSSKMERYNSLNGFPSAERVKSIIVPHQFFVK</sequence>
<dbReference type="EC" id="4.2.3.-" evidence="1"/>
<dbReference type="GO" id="GO:0010333">
    <property type="term" value="F:terpene synthase activity"/>
    <property type="evidence" value="ECO:0007669"/>
    <property type="project" value="InterPro"/>
</dbReference>
<keyword evidence="1" id="KW-0460">Magnesium</keyword>
<dbReference type="OrthoDB" id="1223397at2"/>
<dbReference type="Pfam" id="PF19086">
    <property type="entry name" value="Terpene_syn_C_2"/>
    <property type="match status" value="1"/>
</dbReference>
<dbReference type="EMBL" id="CP017141">
    <property type="protein sequence ID" value="AOM78895.1"/>
    <property type="molecule type" value="Genomic_DNA"/>
</dbReference>
<evidence type="ECO:0000313" key="3">
    <source>
        <dbReference type="Proteomes" id="UP000094313"/>
    </source>
</evidence>
<dbReference type="PANTHER" id="PTHR35201:SF4">
    <property type="entry name" value="BETA-PINACENE SYNTHASE-RELATED"/>
    <property type="match status" value="1"/>
</dbReference>
<dbReference type="AlphaFoldDB" id="A0A1D7QJQ0"/>
<evidence type="ECO:0000256" key="1">
    <source>
        <dbReference type="RuleBase" id="RU366034"/>
    </source>
</evidence>
<dbReference type="InterPro" id="IPR034686">
    <property type="entry name" value="Terpene_cyclase-like_2"/>
</dbReference>
<dbReference type="InterPro" id="IPR008949">
    <property type="entry name" value="Isoprenoid_synthase_dom_sf"/>
</dbReference>